<comment type="subcellular location">
    <subcellularLocation>
        <location evidence="3">Mitochondrion inner membrane</location>
        <topology evidence="3">Peripheral membrane protein</topology>
    </subcellularLocation>
</comment>
<proteinExistence type="inferred from homology"/>
<feature type="binding site" evidence="4">
    <location>
        <begin position="135"/>
        <end position="140"/>
    </location>
    <ligand>
        <name>GTP</name>
        <dbReference type="ChEBI" id="CHEBI:37565"/>
    </ligand>
</feature>
<sequence>MWSEAFPQLGQKINWFPGHMYRALRIMRENLTNVDMFIELRDSRVPISSKNSEFDELIFANNKKKFILFNKFDLCNQRVTQKLIDGYNKVGINCMAISAKKGTHMKELLKNEMQQFIPQKYDTVGMWLMLCGMPNVGKSTIINQFRHLSPQLRTKKKLAKQAPLPCTTKNINNIKIYDDALSKNKVYLLDTPGVMIPRIIDDETALKLSIIGCIKDVIPGKEPLIEYLVWALNKQKVKKYMHYYGMSNQAGNGKELFMHVRDKYRHFNYETTFDQILDDFRCGNLGNITLDDISQLEM</sequence>
<gene>
    <name evidence="6" type="ORF">PPERSA_07199</name>
</gene>
<dbReference type="InterPro" id="IPR010914">
    <property type="entry name" value="RsgA_GTPase_dom"/>
</dbReference>
<dbReference type="PANTHER" id="PTHR45782:SF4">
    <property type="entry name" value="MITOCHONDRIAL RIBOSOME-ASSOCIATED GTPASE 1"/>
    <property type="match status" value="1"/>
</dbReference>
<feature type="binding site" evidence="4">
    <location>
        <position position="193"/>
    </location>
    <ligand>
        <name>GTP</name>
        <dbReference type="ChEBI" id="CHEBI:37565"/>
    </ligand>
</feature>
<dbReference type="InterPro" id="IPR016478">
    <property type="entry name" value="GTPase_MTG1"/>
</dbReference>
<reference evidence="6 7" key="1">
    <citation type="journal article" date="2015" name="Sci. Rep.">
        <title>Genome of the facultative scuticociliatosis pathogen Pseudocohnilembus persalinus provides insight into its virulence through horizontal gene transfer.</title>
        <authorList>
            <person name="Xiong J."/>
            <person name="Wang G."/>
            <person name="Cheng J."/>
            <person name="Tian M."/>
            <person name="Pan X."/>
            <person name="Warren A."/>
            <person name="Jiang C."/>
            <person name="Yuan D."/>
            <person name="Miao W."/>
        </authorList>
    </citation>
    <scope>NUCLEOTIDE SEQUENCE [LARGE SCALE GENOMIC DNA]</scope>
    <source>
        <strain evidence="6">36N120E</strain>
    </source>
</reference>
<comment type="caution">
    <text evidence="6">The sequence shown here is derived from an EMBL/GenBank/DDBJ whole genome shotgun (WGS) entry which is preliminary data.</text>
</comment>
<dbReference type="InParanoid" id="A0A0V0QD50"/>
<dbReference type="EMBL" id="LDAU01000195">
    <property type="protein sequence ID" value="KRX00092.1"/>
    <property type="molecule type" value="Genomic_DNA"/>
</dbReference>
<dbReference type="PANTHER" id="PTHR45782">
    <property type="entry name" value="MITOCHONDRIAL RIBOSOME-ASSOCIATED GTPASE 1"/>
    <property type="match status" value="1"/>
</dbReference>
<dbReference type="CDD" id="cd01856">
    <property type="entry name" value="YlqF"/>
    <property type="match status" value="1"/>
</dbReference>
<evidence type="ECO:0000256" key="2">
    <source>
        <dbReference type="ARBA" id="ARBA00023134"/>
    </source>
</evidence>
<dbReference type="GO" id="GO:0005525">
    <property type="term" value="F:GTP binding"/>
    <property type="evidence" value="ECO:0007669"/>
    <property type="project" value="UniProtKB-KW"/>
</dbReference>
<dbReference type="SUPFAM" id="SSF52540">
    <property type="entry name" value="P-loop containing nucleoside triphosphate hydrolases"/>
    <property type="match status" value="1"/>
</dbReference>
<evidence type="ECO:0000256" key="3">
    <source>
        <dbReference type="PIRNR" id="PIRNR006230"/>
    </source>
</evidence>
<dbReference type="OMA" id="VINRRDM"/>
<protein>
    <recommendedName>
        <fullName evidence="3">Mitochondrial GTPase 1</fullName>
    </recommendedName>
</protein>
<dbReference type="GO" id="GO:0005743">
    <property type="term" value="C:mitochondrial inner membrane"/>
    <property type="evidence" value="ECO:0007669"/>
    <property type="project" value="UniProtKB-SubCell"/>
</dbReference>
<evidence type="ECO:0000313" key="6">
    <source>
        <dbReference type="EMBL" id="KRX00092.1"/>
    </source>
</evidence>
<dbReference type="FunCoup" id="A0A0V0QD50">
    <property type="interactions" value="252"/>
</dbReference>
<dbReference type="Proteomes" id="UP000054937">
    <property type="component" value="Unassembled WGS sequence"/>
</dbReference>
<organism evidence="6 7">
    <name type="scientific">Pseudocohnilembus persalinus</name>
    <name type="common">Ciliate</name>
    <dbReference type="NCBI Taxonomy" id="266149"/>
    <lineage>
        <taxon>Eukaryota</taxon>
        <taxon>Sar</taxon>
        <taxon>Alveolata</taxon>
        <taxon>Ciliophora</taxon>
        <taxon>Intramacronucleata</taxon>
        <taxon>Oligohymenophorea</taxon>
        <taxon>Scuticociliatia</taxon>
        <taxon>Philasterida</taxon>
        <taxon>Pseudocohnilembidae</taxon>
        <taxon>Pseudocohnilembus</taxon>
    </lineage>
</organism>
<name>A0A0V0QD50_PSEPJ</name>
<dbReference type="Pfam" id="PF03193">
    <property type="entry name" value="RsgA_GTPase"/>
    <property type="match status" value="1"/>
</dbReference>
<dbReference type="InterPro" id="IPR023179">
    <property type="entry name" value="GTP-bd_ortho_bundle_sf"/>
</dbReference>
<evidence type="ECO:0000313" key="7">
    <source>
        <dbReference type="Proteomes" id="UP000054937"/>
    </source>
</evidence>
<accession>A0A0V0QD50</accession>
<dbReference type="Gene3D" id="1.10.1580.10">
    <property type="match status" value="1"/>
</dbReference>
<feature type="binding site" evidence="4">
    <location>
        <begin position="70"/>
        <end position="73"/>
    </location>
    <ligand>
        <name>GTP</name>
        <dbReference type="ChEBI" id="CHEBI:37565"/>
    </ligand>
</feature>
<keyword evidence="2 3" id="KW-0342">GTP-binding</keyword>
<dbReference type="InterPro" id="IPR027417">
    <property type="entry name" value="P-loop_NTPase"/>
</dbReference>
<dbReference type="AlphaFoldDB" id="A0A0V0QD50"/>
<keyword evidence="7" id="KW-1185">Reference proteome</keyword>
<comment type="similarity">
    <text evidence="3">Belongs to the TRAFAC class YlqF/YawG GTPase family. MTG1 subfamily.</text>
</comment>
<dbReference type="OrthoDB" id="269151at2759"/>
<feature type="domain" description="EngC GTPase" evidence="5">
    <location>
        <begin position="60"/>
        <end position="194"/>
    </location>
</feature>
<keyword evidence="6" id="KW-0378">Hydrolase</keyword>
<dbReference type="GO" id="GO:0003924">
    <property type="term" value="F:GTPase activity"/>
    <property type="evidence" value="ECO:0007669"/>
    <property type="project" value="InterPro"/>
</dbReference>
<dbReference type="GO" id="GO:0032543">
    <property type="term" value="P:mitochondrial translation"/>
    <property type="evidence" value="ECO:0007669"/>
    <property type="project" value="TreeGrafter"/>
</dbReference>
<keyword evidence="1 3" id="KW-0547">Nucleotide-binding</keyword>
<dbReference type="PIRSF" id="PIRSF006230">
    <property type="entry name" value="MG442"/>
    <property type="match status" value="1"/>
</dbReference>
<keyword evidence="3" id="KW-0496">Mitochondrion</keyword>
<dbReference type="Gene3D" id="3.40.50.300">
    <property type="entry name" value="P-loop containing nucleotide triphosphate hydrolases"/>
    <property type="match status" value="1"/>
</dbReference>
<evidence type="ECO:0000259" key="5">
    <source>
        <dbReference type="Pfam" id="PF03193"/>
    </source>
</evidence>
<evidence type="ECO:0000256" key="4">
    <source>
        <dbReference type="PIRSR" id="PIRSR006230-1"/>
    </source>
</evidence>
<evidence type="ECO:0000256" key="1">
    <source>
        <dbReference type="ARBA" id="ARBA00022741"/>
    </source>
</evidence>